<gene>
    <name evidence="2" type="ORF">Vbra_14609</name>
</gene>
<dbReference type="Proteomes" id="UP000041254">
    <property type="component" value="Unassembled WGS sequence"/>
</dbReference>
<dbReference type="OrthoDB" id="441044at2759"/>
<sequence length="654" mass="75753">MSVTLPSPLGFQPPTQSENEKLTYSTITPKEVHVDGQLVYSEGRKIGSDYCVCHVYENAEQSCYIFAVFELETGETSLVRYSYHDFDDLFKYNRDLMNRANQDARFHWLIGRLDFLWETPSKRVLAVATEADVDPGELVTYPRKATGRPGVPPSDKAKIKSDLDKEDEFKQQAYLVKSERARRVFLQELKEKRRIEQMKAAARSQKLDTERAERIGRLQEIKRVQAERCKEAHAVDEIKEAKKKPLWLQAEEERKKHLTEEPQRGEALTEQERAEQEAPKQEELAKKAVADAAALKAKQQQERDRRERLGRRREDRIQAIREMEKQRELEYLEWRDQKLEEKRKAEEDRAERKAHALVDMHIRHREMAKLRAVNEVRQEELERRREAAEEARDRKRRIAEFKRAQQLKAVQREREVARLKELESRKRVLVEAREKRRKERYTERKAQDSLRELREQSIRQRDQEKADAAAGVIVAKEATPVVVSPPVLSPTASGIGAASPTYKKLFSRRQSSVSPSARASVAAIMSAPASAPSQSAPPSPQAAKGRAAIAITAHLPEDRLQEETVLLLDRIQKDRAKRVALAKRRYEGKSAQKESEARERDAAIKKQMEWLQLELRRAVRWAEIDRQRVARIHQLRDHPDAGDVLKAVYLIPVP</sequence>
<dbReference type="OMA" id="CKEAHAV"/>
<feature type="compositionally biased region" description="Basic and acidic residues" evidence="1">
    <location>
        <begin position="251"/>
        <end position="264"/>
    </location>
</feature>
<dbReference type="AlphaFoldDB" id="A0A0G4F761"/>
<feature type="region of interest" description="Disordered" evidence="1">
    <location>
        <begin position="433"/>
        <end position="462"/>
    </location>
</feature>
<protein>
    <submittedName>
        <fullName evidence="2">Uncharacterized protein</fullName>
    </submittedName>
</protein>
<feature type="compositionally biased region" description="Basic and acidic residues" evidence="1">
    <location>
        <begin position="299"/>
        <end position="314"/>
    </location>
</feature>
<reference evidence="2 3" key="1">
    <citation type="submission" date="2014-11" db="EMBL/GenBank/DDBJ databases">
        <authorList>
            <person name="Zhu J."/>
            <person name="Qi W."/>
            <person name="Song R."/>
        </authorList>
    </citation>
    <scope>NUCLEOTIDE SEQUENCE [LARGE SCALE GENOMIC DNA]</scope>
</reference>
<feature type="compositionally biased region" description="Basic and acidic residues" evidence="1">
    <location>
        <begin position="270"/>
        <end position="289"/>
    </location>
</feature>
<evidence type="ECO:0000313" key="3">
    <source>
        <dbReference type="Proteomes" id="UP000041254"/>
    </source>
</evidence>
<accession>A0A0G4F761</accession>
<dbReference type="EMBL" id="CDMY01000385">
    <property type="protein sequence ID" value="CEM08433.1"/>
    <property type="molecule type" value="Genomic_DNA"/>
</dbReference>
<dbReference type="VEuPathDB" id="CryptoDB:Vbra_14609"/>
<organism evidence="2 3">
    <name type="scientific">Vitrella brassicaformis (strain CCMP3155)</name>
    <dbReference type="NCBI Taxonomy" id="1169540"/>
    <lineage>
        <taxon>Eukaryota</taxon>
        <taxon>Sar</taxon>
        <taxon>Alveolata</taxon>
        <taxon>Colpodellida</taxon>
        <taxon>Vitrellaceae</taxon>
        <taxon>Vitrella</taxon>
    </lineage>
</organism>
<name>A0A0G4F761_VITBC</name>
<evidence type="ECO:0000313" key="2">
    <source>
        <dbReference type="EMBL" id="CEM08433.1"/>
    </source>
</evidence>
<keyword evidence="3" id="KW-1185">Reference proteome</keyword>
<dbReference type="InParanoid" id="A0A0G4F761"/>
<feature type="region of interest" description="Disordered" evidence="1">
    <location>
        <begin position="251"/>
        <end position="314"/>
    </location>
</feature>
<proteinExistence type="predicted"/>
<evidence type="ECO:0000256" key="1">
    <source>
        <dbReference type="SAM" id="MobiDB-lite"/>
    </source>
</evidence>